<dbReference type="InterPro" id="IPR005804">
    <property type="entry name" value="FA_desaturase_dom"/>
</dbReference>
<organism evidence="3 4">
    <name type="scientific">Flavobacterium agricola</name>
    <dbReference type="NCBI Taxonomy" id="2870839"/>
    <lineage>
        <taxon>Bacteria</taxon>
        <taxon>Pseudomonadati</taxon>
        <taxon>Bacteroidota</taxon>
        <taxon>Flavobacteriia</taxon>
        <taxon>Flavobacteriales</taxon>
        <taxon>Flavobacteriaceae</taxon>
        <taxon>Flavobacterium</taxon>
    </lineage>
</organism>
<sequence>MYQKTTSYIRQEITQTYKNFRSKYPILKHQNAIGFSIFALSVIFSATISVLWLNNMVSTWLLVVVNAFLFGVLHELEHDLIHYMYFKNNKIVHNLLLLFVWLLRPLTLNPWFRRTLHFHHHRFSGTLHDIEERGVTNGEKWGIIRFLFTPDLVLGNLIRVRKLFADIKQEVANGNLKIEVAHKIKQAGVFGLIPITIVSHLILYLFSIQLILNFLDVNFGLGIYLPEQLTSLLTYLSPLIYIILIPNLLRQFCLHLVTSNLHYFGDVEKGNVVEQTQVINVWWTFPLQFFCFFFGWTHAIHHFVVNETFYVRHLTRKKAHQIMRASGVRFNDLASIKRANRFHKDSKI</sequence>
<dbReference type="EMBL" id="CP081495">
    <property type="protein sequence ID" value="UYW02499.1"/>
    <property type="molecule type" value="Genomic_DNA"/>
</dbReference>
<keyword evidence="4" id="KW-1185">Reference proteome</keyword>
<feature type="domain" description="Fatty acid desaturase" evidence="2">
    <location>
        <begin position="60"/>
        <end position="331"/>
    </location>
</feature>
<evidence type="ECO:0000313" key="4">
    <source>
        <dbReference type="Proteomes" id="UP001163328"/>
    </source>
</evidence>
<feature type="transmembrane region" description="Helical" evidence="1">
    <location>
        <begin position="187"/>
        <end position="212"/>
    </location>
</feature>
<dbReference type="Pfam" id="PF00487">
    <property type="entry name" value="FA_desaturase"/>
    <property type="match status" value="1"/>
</dbReference>
<dbReference type="GO" id="GO:0016491">
    <property type="term" value="F:oxidoreductase activity"/>
    <property type="evidence" value="ECO:0007669"/>
    <property type="project" value="UniProtKB-KW"/>
</dbReference>
<dbReference type="Proteomes" id="UP001163328">
    <property type="component" value="Chromosome"/>
</dbReference>
<protein>
    <submittedName>
        <fullName evidence="3">Fatty acid desaturase</fullName>
        <ecNumber evidence="3">1.14.19.-</ecNumber>
    </submittedName>
</protein>
<keyword evidence="1" id="KW-0472">Membrane</keyword>
<feature type="transmembrane region" description="Helical" evidence="1">
    <location>
        <begin position="232"/>
        <end position="249"/>
    </location>
</feature>
<evidence type="ECO:0000256" key="1">
    <source>
        <dbReference type="SAM" id="Phobius"/>
    </source>
</evidence>
<proteinExistence type="predicted"/>
<feature type="transmembrane region" description="Helical" evidence="1">
    <location>
        <begin position="32"/>
        <end position="53"/>
    </location>
</feature>
<feature type="transmembrane region" description="Helical" evidence="1">
    <location>
        <begin position="60"/>
        <end position="76"/>
    </location>
</feature>
<evidence type="ECO:0000259" key="2">
    <source>
        <dbReference type="Pfam" id="PF00487"/>
    </source>
</evidence>
<accession>A0ABY6M3X0</accession>
<evidence type="ECO:0000313" key="3">
    <source>
        <dbReference type="EMBL" id="UYW02499.1"/>
    </source>
</evidence>
<name>A0ABY6M3X0_9FLAO</name>
<gene>
    <name evidence="3" type="ORF">K5I29_06360</name>
</gene>
<dbReference type="EC" id="1.14.19.-" evidence="3"/>
<dbReference type="RefSeq" id="WP_264435064.1">
    <property type="nucleotide sequence ID" value="NZ_CP081495.1"/>
</dbReference>
<keyword evidence="1" id="KW-1133">Transmembrane helix</keyword>
<keyword evidence="1" id="KW-0812">Transmembrane</keyword>
<keyword evidence="3" id="KW-0560">Oxidoreductase</keyword>
<reference evidence="3" key="1">
    <citation type="submission" date="2021-08" db="EMBL/GenBank/DDBJ databases">
        <title>Flavobacterium sp. strain CC-SYL302.</title>
        <authorList>
            <person name="Lin S.-Y."/>
            <person name="Lee T.-H."/>
            <person name="Young C.-C."/>
        </authorList>
    </citation>
    <scope>NUCLEOTIDE SEQUENCE</scope>
    <source>
        <strain evidence="3">CC-SYL302</strain>
    </source>
</reference>